<feature type="region of interest" description="Disordered" evidence="1">
    <location>
        <begin position="144"/>
        <end position="198"/>
    </location>
</feature>
<sequence length="435" mass="48376">MTQLSKFGRVSAPELGRSTTVSEDPKGMSRSEGNLHGEVSSATYMPRKRAELLLELRDKDFTPFPKKMNNMEVVVAGANDDVEETKENTENLDTREGSGSADRDKLSGKVDELSKATLKSLWMKNLYALERELDEQHKIDAQAEANNAKSDPEATETSSSSALETVKVPEVVAKPKVRTGPQKSPARKNPSPVLEDEDDDELLELKDRVSIPELGLDATVDEDPKHIRERRLPLLPEKTAFLDRKRDRNVFPRGRIALPRKMGAYRNKSNTNRHKLNTPKPNRTKLSVVGVKSRQIENQLEFWRLVEVRRSRFGGHRRSRCQTNDLGSDSKVTEGRVQGGTLEKSNLLSLDVVVHRVRLRASELSAAGGGLAPRRPRQRIFRTEPWGRWGASSLSFFTASDPTAGQFPTLFDSSLVDDSTPSNEAALEVGGSDGV</sequence>
<feature type="region of interest" description="Disordered" evidence="1">
    <location>
        <begin position="78"/>
        <end position="106"/>
    </location>
</feature>
<protein>
    <submittedName>
        <fullName evidence="2">Uncharacterized protein</fullName>
    </submittedName>
</protein>
<feature type="region of interest" description="Disordered" evidence="1">
    <location>
        <begin position="1"/>
        <end position="43"/>
    </location>
</feature>
<organism evidence="2 3">
    <name type="scientific">Actinidia rufa</name>
    <dbReference type="NCBI Taxonomy" id="165716"/>
    <lineage>
        <taxon>Eukaryota</taxon>
        <taxon>Viridiplantae</taxon>
        <taxon>Streptophyta</taxon>
        <taxon>Embryophyta</taxon>
        <taxon>Tracheophyta</taxon>
        <taxon>Spermatophyta</taxon>
        <taxon>Magnoliopsida</taxon>
        <taxon>eudicotyledons</taxon>
        <taxon>Gunneridae</taxon>
        <taxon>Pentapetalae</taxon>
        <taxon>asterids</taxon>
        <taxon>Ericales</taxon>
        <taxon>Actinidiaceae</taxon>
        <taxon>Actinidia</taxon>
    </lineage>
</organism>
<dbReference type="AlphaFoldDB" id="A0A7J0FS28"/>
<accession>A0A7J0FS28</accession>
<name>A0A7J0FS28_9ERIC</name>
<keyword evidence="3" id="KW-1185">Reference proteome</keyword>
<gene>
    <name evidence="2" type="ORF">Acr_14g0003730</name>
</gene>
<feature type="compositionally biased region" description="Basic and acidic residues" evidence="1">
    <location>
        <begin position="23"/>
        <end position="35"/>
    </location>
</feature>
<feature type="region of interest" description="Disordered" evidence="1">
    <location>
        <begin position="415"/>
        <end position="435"/>
    </location>
</feature>
<dbReference type="Proteomes" id="UP000585474">
    <property type="component" value="Unassembled WGS sequence"/>
</dbReference>
<proteinExistence type="predicted"/>
<dbReference type="EMBL" id="BJWL01000014">
    <property type="protein sequence ID" value="GFZ00738.1"/>
    <property type="molecule type" value="Genomic_DNA"/>
</dbReference>
<evidence type="ECO:0000313" key="3">
    <source>
        <dbReference type="Proteomes" id="UP000585474"/>
    </source>
</evidence>
<reference evidence="2 3" key="1">
    <citation type="submission" date="2019-07" db="EMBL/GenBank/DDBJ databases">
        <title>De Novo Assembly of kiwifruit Actinidia rufa.</title>
        <authorList>
            <person name="Sugita-Konishi S."/>
            <person name="Sato K."/>
            <person name="Mori E."/>
            <person name="Abe Y."/>
            <person name="Kisaki G."/>
            <person name="Hamano K."/>
            <person name="Suezawa K."/>
            <person name="Otani M."/>
            <person name="Fukuda T."/>
            <person name="Manabe T."/>
            <person name="Gomi K."/>
            <person name="Tabuchi M."/>
            <person name="Akimitsu K."/>
            <person name="Kataoka I."/>
        </authorList>
    </citation>
    <scope>NUCLEOTIDE SEQUENCE [LARGE SCALE GENOMIC DNA]</scope>
    <source>
        <strain evidence="3">cv. Fuchu</strain>
    </source>
</reference>
<evidence type="ECO:0000256" key="1">
    <source>
        <dbReference type="SAM" id="MobiDB-lite"/>
    </source>
</evidence>
<feature type="compositionally biased region" description="Basic and acidic residues" evidence="1">
    <location>
        <begin position="85"/>
        <end position="106"/>
    </location>
</feature>
<feature type="compositionally biased region" description="Low complexity" evidence="1">
    <location>
        <begin position="155"/>
        <end position="174"/>
    </location>
</feature>
<comment type="caution">
    <text evidence="2">The sequence shown here is derived from an EMBL/GenBank/DDBJ whole genome shotgun (WGS) entry which is preliminary data.</text>
</comment>
<evidence type="ECO:0000313" key="2">
    <source>
        <dbReference type="EMBL" id="GFZ00738.1"/>
    </source>
</evidence>